<gene>
    <name evidence="1" type="ORF">NAB2_2355</name>
</gene>
<reference evidence="1 2" key="1">
    <citation type="submission" date="2016-03" db="EMBL/GenBank/DDBJ databases">
        <title>Comparative genomics of 54 Lactobacillus plantarum strains reveals genomic uncoupling from niche constraints.</title>
        <authorList>
            <person name="Martino M.E."/>
        </authorList>
    </citation>
    <scope>NUCLEOTIDE SEQUENCE [LARGE SCALE GENOMIC DNA]</scope>
    <source>
        <strain evidence="1 2">NAB2</strain>
    </source>
</reference>
<accession>A0AAW3RFC8</accession>
<dbReference type="RefSeq" id="WP_063491216.1">
    <property type="nucleotide sequence ID" value="NZ_CP013749.1"/>
</dbReference>
<evidence type="ECO:0000313" key="1">
    <source>
        <dbReference type="EMBL" id="KZV01735.1"/>
    </source>
</evidence>
<name>A0AAW3RFC8_LACPN</name>
<protein>
    <recommendedName>
        <fullName evidence="3">Phage protein</fullName>
    </recommendedName>
</protein>
<evidence type="ECO:0008006" key="3">
    <source>
        <dbReference type="Google" id="ProtNLM"/>
    </source>
</evidence>
<proteinExistence type="predicted"/>
<dbReference type="Gene3D" id="3.40.630.30">
    <property type="match status" value="1"/>
</dbReference>
<evidence type="ECO:0000313" key="2">
    <source>
        <dbReference type="Proteomes" id="UP000076872"/>
    </source>
</evidence>
<dbReference type="AlphaFoldDB" id="A0AAW3RFC8"/>
<organism evidence="1 2">
    <name type="scientific">Lactiplantibacillus plantarum</name>
    <name type="common">Lactobacillus plantarum</name>
    <dbReference type="NCBI Taxonomy" id="1590"/>
    <lineage>
        <taxon>Bacteria</taxon>
        <taxon>Bacillati</taxon>
        <taxon>Bacillota</taxon>
        <taxon>Bacilli</taxon>
        <taxon>Lactobacillales</taxon>
        <taxon>Lactobacillaceae</taxon>
        <taxon>Lactiplantibacillus</taxon>
    </lineage>
</organism>
<dbReference type="Proteomes" id="UP000076872">
    <property type="component" value="Unassembled WGS sequence"/>
</dbReference>
<comment type="caution">
    <text evidence="1">The sequence shown here is derived from an EMBL/GenBank/DDBJ whole genome shotgun (WGS) entry which is preliminary data.</text>
</comment>
<sequence>MAFHVVALNALLKNYDEHIIKKEISKFQCSLNPDVSYFIATKAIEFEKVGMARTTLVYVPFKGEDVLVGYFSISNKSLSISKHNWSKITKSVRRKLLPMGYKTEQDNYNLQSILLGQFAKNDCYRQQKLITGNELMSIANEKIKVAWHVSGGNLLYLEAENEPHIRDFYINNGFSQLFIKEKVNDKKPNRPYVTKNGLQLYIKKLSDL</sequence>
<dbReference type="EMBL" id="LUXO01000033">
    <property type="protein sequence ID" value="KZV01735.1"/>
    <property type="molecule type" value="Genomic_DNA"/>
</dbReference>